<evidence type="ECO:0000313" key="2">
    <source>
        <dbReference type="EMBL" id="SCY74084.1"/>
    </source>
</evidence>
<dbReference type="Proteomes" id="UP000198538">
    <property type="component" value="Unassembled WGS sequence"/>
</dbReference>
<accession>A0A1G5IDK2</accession>
<reference evidence="3" key="1">
    <citation type="submission" date="2016-10" db="EMBL/GenBank/DDBJ databases">
        <authorList>
            <person name="Varghese N."/>
            <person name="Submissions S."/>
        </authorList>
    </citation>
    <scope>NUCLEOTIDE SEQUENCE [LARGE SCALE GENOMIC DNA]</scope>
    <source>
        <strain evidence="3">BL9</strain>
    </source>
</reference>
<dbReference type="PANTHER" id="PTHR43591">
    <property type="entry name" value="METHYLTRANSFERASE"/>
    <property type="match status" value="1"/>
</dbReference>
<dbReference type="InterPro" id="IPR013216">
    <property type="entry name" value="Methyltransf_11"/>
</dbReference>
<gene>
    <name evidence="2" type="ORF">SAMN05720606_108212</name>
</gene>
<dbReference type="GO" id="GO:0008757">
    <property type="term" value="F:S-adenosylmethionine-dependent methyltransferase activity"/>
    <property type="evidence" value="ECO:0007669"/>
    <property type="project" value="InterPro"/>
</dbReference>
<dbReference type="EMBL" id="FMVM01000008">
    <property type="protein sequence ID" value="SCY74084.1"/>
    <property type="molecule type" value="Genomic_DNA"/>
</dbReference>
<dbReference type="Pfam" id="PF08241">
    <property type="entry name" value="Methyltransf_11"/>
    <property type="match status" value="1"/>
</dbReference>
<keyword evidence="2" id="KW-0808">Transferase</keyword>
<name>A0A1G5IDK2_9BACL</name>
<dbReference type="STRING" id="582692.SAMN05720606_108212"/>
<dbReference type="SUPFAM" id="SSF53335">
    <property type="entry name" value="S-adenosyl-L-methionine-dependent methyltransferases"/>
    <property type="match status" value="1"/>
</dbReference>
<dbReference type="CDD" id="cd02440">
    <property type="entry name" value="AdoMet_MTases"/>
    <property type="match status" value="1"/>
</dbReference>
<keyword evidence="3" id="KW-1185">Reference proteome</keyword>
<evidence type="ECO:0000313" key="3">
    <source>
        <dbReference type="Proteomes" id="UP000198538"/>
    </source>
</evidence>
<evidence type="ECO:0000259" key="1">
    <source>
        <dbReference type="Pfam" id="PF08241"/>
    </source>
</evidence>
<proteinExistence type="predicted"/>
<dbReference type="Gene3D" id="3.40.50.150">
    <property type="entry name" value="Vaccinia Virus protein VP39"/>
    <property type="match status" value="1"/>
</dbReference>
<keyword evidence="2" id="KW-0489">Methyltransferase</keyword>
<dbReference type="InterPro" id="IPR029063">
    <property type="entry name" value="SAM-dependent_MTases_sf"/>
</dbReference>
<dbReference type="AlphaFoldDB" id="A0A1G5IDK2"/>
<feature type="domain" description="Methyltransferase type 11" evidence="1">
    <location>
        <begin position="49"/>
        <end position="145"/>
    </location>
</feature>
<organism evidence="2 3">
    <name type="scientific">Paenibacillus polysaccharolyticus</name>
    <dbReference type="NCBI Taxonomy" id="582692"/>
    <lineage>
        <taxon>Bacteria</taxon>
        <taxon>Bacillati</taxon>
        <taxon>Bacillota</taxon>
        <taxon>Bacilli</taxon>
        <taxon>Bacillales</taxon>
        <taxon>Paenibacillaceae</taxon>
        <taxon>Paenibacillus</taxon>
    </lineage>
</organism>
<dbReference type="GO" id="GO:0032259">
    <property type="term" value="P:methylation"/>
    <property type="evidence" value="ECO:0007669"/>
    <property type="project" value="UniProtKB-KW"/>
</dbReference>
<dbReference type="RefSeq" id="WP_090920415.1">
    <property type="nucleotide sequence ID" value="NZ_FMVM01000008.1"/>
</dbReference>
<protein>
    <submittedName>
        <fullName evidence="2">Ubiquinone/menaquinone biosynthesis C-methylase UbiE</fullName>
    </submittedName>
</protein>
<keyword evidence="2" id="KW-0830">Ubiquinone</keyword>
<sequence>MEKDQIKNQMRKQFSKNAEHYVTSAIHAQGEDLALLVASSQVAEHMSVLDIATGGGHVANALAPLVSRVTALDLTEGMLEVAARFIQGNGHENVDFVTGDAEHIPFPDNSFDLVTCRIAAHHFPDVSSFASEAYRVTKPGGRLLFIDNVAPEQDELDRFYNDIEKRRDPSHVRAWRKTEWIGLLERMGYRVETMVSFAKKFHFDDWCTRASLLGEERLELEARLLHATEEIRHYFNVVEKEQSGLLSFEGESVYIQAIKRGV</sequence>